<proteinExistence type="inferred from homology"/>
<name>A0A8J2JKW1_9HEXA</name>
<reference evidence="8" key="1">
    <citation type="submission" date="2021-06" db="EMBL/GenBank/DDBJ databases">
        <authorList>
            <person name="Hodson N. C."/>
            <person name="Mongue J. A."/>
            <person name="Jaron S. K."/>
        </authorList>
    </citation>
    <scope>NUCLEOTIDE SEQUENCE</scope>
</reference>
<comment type="similarity">
    <text evidence="2">Belongs to the TRM6/GCD10 family.</text>
</comment>
<sequence length="416" mass="46593">MYVLVQRGDQERVIEFKATDTINYGKGSTQQSVELRNASGMPNYTKFKVTLRENTGTEKQIKYNLVPLEDDDKLSISADLVGKGKDNRDIFDDNKAQKMNAHDIRELREKGASSSEILETLISNSSSFNKKTEYSQEKYLKKKEKMYGDTVTLIKPTLSILADYYFKKDPAKILNIRADTLSQILSYGNVHARGKYIVYETGCSGLVVAAVLSRLSGEGLALHVHPGSSPQRQAVNLMNFTSKELQPLRSLDVFYLVRQPITSKAEDEIESEPSTESSTDQPLIKKTKLDDCSDENSQTFPAKAPATVNRLENEKSLAILQSTKFFGLLIMGKEHPLSILQRLLPSLSPSAPFVVYSQLAEPLGECYMWLKEKNLAVNIHLAENWCRNIQVETERTHPEINMSGTGGYFLTGTAIC</sequence>
<dbReference type="OrthoDB" id="10254665at2759"/>
<protein>
    <recommendedName>
        <fullName evidence="3">tRNA (adenine(58)-N(1))-methyltransferase non-catalytic subunit TRM6</fullName>
    </recommendedName>
    <alternativeName>
        <fullName evidence="6">tRNA(m1A58)-methyltransferase subunit TRM6</fullName>
    </alternativeName>
</protein>
<evidence type="ECO:0000256" key="5">
    <source>
        <dbReference type="ARBA" id="ARBA00023242"/>
    </source>
</evidence>
<dbReference type="GO" id="GO:0030488">
    <property type="term" value="P:tRNA methylation"/>
    <property type="evidence" value="ECO:0007669"/>
    <property type="project" value="InterPro"/>
</dbReference>
<keyword evidence="9" id="KW-1185">Reference proteome</keyword>
<evidence type="ECO:0000256" key="7">
    <source>
        <dbReference type="SAM" id="MobiDB-lite"/>
    </source>
</evidence>
<dbReference type="Proteomes" id="UP000708208">
    <property type="component" value="Unassembled WGS sequence"/>
</dbReference>
<dbReference type="EMBL" id="CAJVCH010036217">
    <property type="protein sequence ID" value="CAG7716144.1"/>
    <property type="molecule type" value="Genomic_DNA"/>
</dbReference>
<organism evidence="8 9">
    <name type="scientific">Allacma fusca</name>
    <dbReference type="NCBI Taxonomy" id="39272"/>
    <lineage>
        <taxon>Eukaryota</taxon>
        <taxon>Metazoa</taxon>
        <taxon>Ecdysozoa</taxon>
        <taxon>Arthropoda</taxon>
        <taxon>Hexapoda</taxon>
        <taxon>Collembola</taxon>
        <taxon>Symphypleona</taxon>
        <taxon>Sminthuridae</taxon>
        <taxon>Allacma</taxon>
    </lineage>
</organism>
<accession>A0A8J2JKW1</accession>
<gene>
    <name evidence="8" type="ORF">AFUS01_LOCUS5673</name>
</gene>
<evidence type="ECO:0000313" key="8">
    <source>
        <dbReference type="EMBL" id="CAG7716144.1"/>
    </source>
</evidence>
<dbReference type="GO" id="GO:0005634">
    <property type="term" value="C:nucleus"/>
    <property type="evidence" value="ECO:0007669"/>
    <property type="project" value="UniProtKB-SubCell"/>
</dbReference>
<dbReference type="PANTHER" id="PTHR12945:SF0">
    <property type="entry name" value="TRNA (ADENINE(58)-N(1))-METHYLTRANSFERASE NON-CATALYTIC SUBUNIT TRM6"/>
    <property type="match status" value="1"/>
</dbReference>
<evidence type="ECO:0000256" key="1">
    <source>
        <dbReference type="ARBA" id="ARBA00004123"/>
    </source>
</evidence>
<comment type="subcellular location">
    <subcellularLocation>
        <location evidence="1">Nucleus</location>
    </subcellularLocation>
</comment>
<dbReference type="InterPro" id="IPR017423">
    <property type="entry name" value="TRM6"/>
</dbReference>
<evidence type="ECO:0000256" key="4">
    <source>
        <dbReference type="ARBA" id="ARBA00022694"/>
    </source>
</evidence>
<dbReference type="Pfam" id="PF04189">
    <property type="entry name" value="Gcd10p"/>
    <property type="match status" value="1"/>
</dbReference>
<keyword evidence="5" id="KW-0539">Nucleus</keyword>
<comment type="caution">
    <text evidence="8">The sequence shown here is derived from an EMBL/GenBank/DDBJ whole genome shotgun (WGS) entry which is preliminary data.</text>
</comment>
<evidence type="ECO:0000256" key="3">
    <source>
        <dbReference type="ARBA" id="ARBA00021704"/>
    </source>
</evidence>
<keyword evidence="4" id="KW-0819">tRNA processing</keyword>
<evidence type="ECO:0000256" key="2">
    <source>
        <dbReference type="ARBA" id="ARBA00008320"/>
    </source>
</evidence>
<dbReference type="AlphaFoldDB" id="A0A8J2JKW1"/>
<evidence type="ECO:0000256" key="6">
    <source>
        <dbReference type="ARBA" id="ARBA00032319"/>
    </source>
</evidence>
<dbReference type="GO" id="GO:0031515">
    <property type="term" value="C:tRNA (m1A) methyltransferase complex"/>
    <property type="evidence" value="ECO:0007669"/>
    <property type="project" value="InterPro"/>
</dbReference>
<dbReference type="PANTHER" id="PTHR12945">
    <property type="entry name" value="TRANSLATION INITIATION FACTOR EIF3-RELATED"/>
    <property type="match status" value="1"/>
</dbReference>
<feature type="region of interest" description="Disordered" evidence="7">
    <location>
        <begin position="265"/>
        <end position="284"/>
    </location>
</feature>
<evidence type="ECO:0000313" key="9">
    <source>
        <dbReference type="Proteomes" id="UP000708208"/>
    </source>
</evidence>